<dbReference type="PANTHER" id="PTHR30582:SF33">
    <property type="entry name" value="EXPORTED PROTEIN"/>
    <property type="match status" value="1"/>
</dbReference>
<dbReference type="EMBL" id="CP141059">
    <property type="protein sequence ID" value="WQQ26997.1"/>
    <property type="molecule type" value="Genomic_DNA"/>
</dbReference>
<dbReference type="CDD" id="cd16913">
    <property type="entry name" value="YkuD_like"/>
    <property type="match status" value="1"/>
</dbReference>
<evidence type="ECO:0000256" key="5">
    <source>
        <dbReference type="ARBA" id="ARBA00023316"/>
    </source>
</evidence>
<reference evidence="10" key="1">
    <citation type="submission" date="2023-12" db="EMBL/GenBank/DDBJ databases">
        <title>Novel species in genus Nocardioides.</title>
        <authorList>
            <person name="Zhou H."/>
        </authorList>
    </citation>
    <scope>NUCLEOTIDE SEQUENCE [LARGE SCALE GENOMIC DNA]</scope>
    <source>
        <strain evidence="10">HM61</strain>
    </source>
</reference>
<sequence length="308" mass="33314">MSFARRFTIVTVVAALLCALAYGVGWASQAGSLPWQGPVDDASTPAQAGEDPPGVPEDLPTTEPVDEATDDRSEEPSNPDQPTDEPEGPTVPELTPGPALIAPGDSGDEVRELQARLAQIDWFNADVTGYYGDVTTEAVRGFQAKREIPVTGEVDRRTLDRLHSMTNEPTPAELTNQTTTNAPGALDPRCLDGRVICVDKTSNTLRWVVDGEVLKTMDARFGGSATPTREGEFSVFQKSRDHVSSLYDTSMPFAMFFSNGQAVHYSPDFASVGYDGASHGCVNTRDYDGVAWLYDQVQIGDTVVVYWS</sequence>
<feature type="region of interest" description="Disordered" evidence="7">
    <location>
        <begin position="36"/>
        <end position="108"/>
    </location>
</feature>
<feature type="compositionally biased region" description="Polar residues" evidence="7">
    <location>
        <begin position="166"/>
        <end position="182"/>
    </location>
</feature>
<evidence type="ECO:0000313" key="9">
    <source>
        <dbReference type="EMBL" id="WQQ26997.1"/>
    </source>
</evidence>
<dbReference type="Gene3D" id="2.40.440.10">
    <property type="entry name" value="L,D-transpeptidase catalytic domain-like"/>
    <property type="match status" value="1"/>
</dbReference>
<dbReference type="SUPFAM" id="SSF141523">
    <property type="entry name" value="L,D-transpeptidase catalytic domain-like"/>
    <property type="match status" value="1"/>
</dbReference>
<evidence type="ECO:0000256" key="4">
    <source>
        <dbReference type="ARBA" id="ARBA00022984"/>
    </source>
</evidence>
<protein>
    <submittedName>
        <fullName evidence="9">L,D-transpeptidase family protein</fullName>
    </submittedName>
</protein>
<keyword evidence="10" id="KW-1185">Reference proteome</keyword>
<keyword evidence="4 6" id="KW-0573">Peptidoglycan synthesis</keyword>
<dbReference type="Gene3D" id="1.10.101.10">
    <property type="entry name" value="PGBD-like superfamily/PGBD"/>
    <property type="match status" value="1"/>
</dbReference>
<dbReference type="InterPro" id="IPR036365">
    <property type="entry name" value="PGBD-like_sf"/>
</dbReference>
<evidence type="ECO:0000259" key="8">
    <source>
        <dbReference type="PROSITE" id="PS52029"/>
    </source>
</evidence>
<evidence type="ECO:0000256" key="6">
    <source>
        <dbReference type="PROSITE-ProRule" id="PRU01373"/>
    </source>
</evidence>
<dbReference type="InterPro" id="IPR036366">
    <property type="entry name" value="PGBDSf"/>
</dbReference>
<keyword evidence="5 6" id="KW-0961">Cell wall biogenesis/degradation</keyword>
<keyword evidence="3 6" id="KW-0133">Cell shape</keyword>
<organism evidence="9 10">
    <name type="scientific">Nocardioides bizhenqiangii</name>
    <dbReference type="NCBI Taxonomy" id="3095076"/>
    <lineage>
        <taxon>Bacteria</taxon>
        <taxon>Bacillati</taxon>
        <taxon>Actinomycetota</taxon>
        <taxon>Actinomycetes</taxon>
        <taxon>Propionibacteriales</taxon>
        <taxon>Nocardioidaceae</taxon>
        <taxon>Nocardioides</taxon>
    </lineage>
</organism>
<dbReference type="InterPro" id="IPR005490">
    <property type="entry name" value="LD_TPept_cat_dom"/>
</dbReference>
<accession>A0ABZ0ZS00</accession>
<comment type="pathway">
    <text evidence="1 6">Cell wall biogenesis; peptidoglycan biosynthesis.</text>
</comment>
<dbReference type="Proteomes" id="UP001327225">
    <property type="component" value="Chromosome"/>
</dbReference>
<proteinExistence type="predicted"/>
<feature type="domain" description="L,D-TPase catalytic" evidence="8">
    <location>
        <begin position="194"/>
        <end position="306"/>
    </location>
</feature>
<dbReference type="RefSeq" id="WP_322937692.1">
    <property type="nucleotide sequence ID" value="NZ_CP141059.1"/>
</dbReference>
<dbReference type="Pfam" id="PF01471">
    <property type="entry name" value="PG_binding_1"/>
    <property type="match status" value="1"/>
</dbReference>
<evidence type="ECO:0000256" key="2">
    <source>
        <dbReference type="ARBA" id="ARBA00022679"/>
    </source>
</evidence>
<dbReference type="InterPro" id="IPR002477">
    <property type="entry name" value="Peptidoglycan-bd-like"/>
</dbReference>
<dbReference type="InterPro" id="IPR050979">
    <property type="entry name" value="LD-transpeptidase"/>
</dbReference>
<dbReference type="PANTHER" id="PTHR30582">
    <property type="entry name" value="L,D-TRANSPEPTIDASE"/>
    <property type="match status" value="1"/>
</dbReference>
<evidence type="ECO:0000256" key="7">
    <source>
        <dbReference type="SAM" id="MobiDB-lite"/>
    </source>
</evidence>
<gene>
    <name evidence="9" type="ORF">SHK19_01900</name>
</gene>
<keyword evidence="2" id="KW-0808">Transferase</keyword>
<feature type="active site" description="Proton donor/acceptor" evidence="6">
    <location>
        <position position="264"/>
    </location>
</feature>
<evidence type="ECO:0000256" key="1">
    <source>
        <dbReference type="ARBA" id="ARBA00004752"/>
    </source>
</evidence>
<feature type="active site" description="Nucleophile" evidence="6">
    <location>
        <position position="281"/>
    </location>
</feature>
<evidence type="ECO:0000313" key="10">
    <source>
        <dbReference type="Proteomes" id="UP001327225"/>
    </source>
</evidence>
<dbReference type="InterPro" id="IPR038063">
    <property type="entry name" value="Transpep_catalytic_dom"/>
</dbReference>
<evidence type="ECO:0000256" key="3">
    <source>
        <dbReference type="ARBA" id="ARBA00022960"/>
    </source>
</evidence>
<dbReference type="PROSITE" id="PS52029">
    <property type="entry name" value="LD_TPASE"/>
    <property type="match status" value="1"/>
</dbReference>
<feature type="region of interest" description="Disordered" evidence="7">
    <location>
        <begin position="166"/>
        <end position="185"/>
    </location>
</feature>
<name>A0ABZ0ZS00_9ACTN</name>
<dbReference type="Pfam" id="PF03734">
    <property type="entry name" value="YkuD"/>
    <property type="match status" value="1"/>
</dbReference>
<dbReference type="SUPFAM" id="SSF47090">
    <property type="entry name" value="PGBD-like"/>
    <property type="match status" value="1"/>
</dbReference>